<proteinExistence type="predicted"/>
<organism evidence="2 3">
    <name type="scientific">Metabacillus halosaccharovorans</name>
    <dbReference type="NCBI Taxonomy" id="930124"/>
    <lineage>
        <taxon>Bacteria</taxon>
        <taxon>Bacillati</taxon>
        <taxon>Bacillota</taxon>
        <taxon>Bacilli</taxon>
        <taxon>Bacillales</taxon>
        <taxon>Bacillaceae</taxon>
        <taxon>Metabacillus</taxon>
    </lineage>
</organism>
<dbReference type="Proteomes" id="UP001526147">
    <property type="component" value="Unassembled WGS sequence"/>
</dbReference>
<keyword evidence="3" id="KW-1185">Reference proteome</keyword>
<reference evidence="2 3" key="1">
    <citation type="submission" date="2022-10" db="EMBL/GenBank/DDBJ databases">
        <title>Draft genome assembly of moderately radiation resistant bacterium Metabacillus halosaccharovorans.</title>
        <authorList>
            <person name="Pal S."/>
            <person name="Gopinathan A."/>
        </authorList>
    </citation>
    <scope>NUCLEOTIDE SEQUENCE [LARGE SCALE GENOMIC DNA]</scope>
    <source>
        <strain evidence="2 3">VITHBRA001</strain>
    </source>
</reference>
<dbReference type="EMBL" id="JAOYEY010000038">
    <property type="protein sequence ID" value="MCV9886489.1"/>
    <property type="molecule type" value="Genomic_DNA"/>
</dbReference>
<protein>
    <submittedName>
        <fullName evidence="2">DUF3905 domain-containing protein</fullName>
    </submittedName>
</protein>
<evidence type="ECO:0000313" key="2">
    <source>
        <dbReference type="EMBL" id="MCV9886489.1"/>
    </source>
</evidence>
<evidence type="ECO:0000256" key="1">
    <source>
        <dbReference type="SAM" id="MobiDB-lite"/>
    </source>
</evidence>
<sequence length="116" mass="13187">MKNVKKKNEDKFSLDESLPHQIDAPSWKGTGVTMKKPFLNDYGVVIGDSNYNSEHSPLNKWSDEIDPAIMSGEQWVHPTNDIGWNTPENKELLEEMRKPNGVPFTHPDIDVSYSSD</sequence>
<feature type="region of interest" description="Disordered" evidence="1">
    <location>
        <begin position="1"/>
        <end position="30"/>
    </location>
</feature>
<gene>
    <name evidence="2" type="ORF">OIH86_12655</name>
</gene>
<accession>A0ABT3DHF3</accession>
<evidence type="ECO:0000313" key="3">
    <source>
        <dbReference type="Proteomes" id="UP001526147"/>
    </source>
</evidence>
<dbReference type="Pfam" id="PF13045">
    <property type="entry name" value="DUF3905"/>
    <property type="match status" value="1"/>
</dbReference>
<feature type="compositionally biased region" description="Basic and acidic residues" evidence="1">
    <location>
        <begin position="1"/>
        <end position="18"/>
    </location>
</feature>
<comment type="caution">
    <text evidence="2">The sequence shown here is derived from an EMBL/GenBank/DDBJ whole genome shotgun (WGS) entry which is preliminary data.</text>
</comment>
<name>A0ABT3DHF3_9BACI</name>
<dbReference type="InterPro" id="IPR024999">
    <property type="entry name" value="DUF3905"/>
</dbReference>